<dbReference type="InParanoid" id="A0A6P7X0R4"/>
<protein>
    <submittedName>
        <fullName evidence="3">Histidine-rich glycoprotein-like isoform X1</fullName>
    </submittedName>
</protein>
<reference evidence="3" key="1">
    <citation type="submission" date="2025-08" db="UniProtKB">
        <authorList>
            <consortium name="RefSeq"/>
        </authorList>
    </citation>
    <scope>IDENTIFICATION</scope>
</reference>
<dbReference type="Proteomes" id="UP000515156">
    <property type="component" value="Chromosome 1"/>
</dbReference>
<dbReference type="OrthoDB" id="9908184at2759"/>
<sequence>MDAVQSPEVDGLRKQNVRLLTENGELRKMMALMQENLELRYALRDHDNRARTLSPPPHGKEQQHHHHERHNKEHHEHHNKDYHEHHPKEHHHHHDHHPKEYHEHHPKDYHDHHNKEHHHHHDHHPKEYHDHHNKEHHHHHDHHPKEHHHQGKEHHHHHHHHGMDVCPSGKDTPFSCGKDSPPCGMKDLMPGHRKLLESLTKLQVQDGNNNLPKDLHLQRMLADYIDKK</sequence>
<evidence type="ECO:0000313" key="2">
    <source>
        <dbReference type="Proteomes" id="UP000515156"/>
    </source>
</evidence>
<dbReference type="GeneID" id="115460466"/>
<dbReference type="KEGG" id="muo:115460466"/>
<proteinExistence type="predicted"/>
<evidence type="ECO:0000256" key="1">
    <source>
        <dbReference type="SAM" id="MobiDB-lite"/>
    </source>
</evidence>
<dbReference type="AlphaFoldDB" id="A0A6P7X0R4"/>
<name>A0A6P7X0R4_9AMPH</name>
<feature type="compositionally biased region" description="Basic and acidic residues" evidence="1">
    <location>
        <begin position="124"/>
        <end position="133"/>
    </location>
</feature>
<organism evidence="2 3">
    <name type="scientific">Microcaecilia unicolor</name>
    <dbReference type="NCBI Taxonomy" id="1415580"/>
    <lineage>
        <taxon>Eukaryota</taxon>
        <taxon>Metazoa</taxon>
        <taxon>Chordata</taxon>
        <taxon>Craniata</taxon>
        <taxon>Vertebrata</taxon>
        <taxon>Euteleostomi</taxon>
        <taxon>Amphibia</taxon>
        <taxon>Gymnophiona</taxon>
        <taxon>Siphonopidae</taxon>
        <taxon>Microcaecilia</taxon>
    </lineage>
</organism>
<evidence type="ECO:0000313" key="3">
    <source>
        <dbReference type="RefSeq" id="XP_030046083.1"/>
    </source>
</evidence>
<gene>
    <name evidence="3" type="primary">LOC115460466</name>
</gene>
<feature type="compositionally biased region" description="Basic and acidic residues" evidence="1">
    <location>
        <begin position="70"/>
        <end position="87"/>
    </location>
</feature>
<dbReference type="RefSeq" id="XP_030046083.1">
    <property type="nucleotide sequence ID" value="XM_030190223.1"/>
</dbReference>
<accession>A0A6P7X0R4</accession>
<feature type="compositionally biased region" description="Basic and acidic residues" evidence="1">
    <location>
        <begin position="97"/>
        <end position="114"/>
    </location>
</feature>
<feature type="region of interest" description="Disordered" evidence="1">
    <location>
        <begin position="49"/>
        <end position="166"/>
    </location>
</feature>
<feature type="compositionally biased region" description="Basic residues" evidence="1">
    <location>
        <begin position="134"/>
        <end position="161"/>
    </location>
</feature>
<keyword evidence="2" id="KW-1185">Reference proteome</keyword>